<keyword evidence="2 9" id="KW-0723">Serine/threonine-protein kinase</keyword>
<dbReference type="InterPro" id="IPR000719">
    <property type="entry name" value="Prot_kinase_dom"/>
</dbReference>
<dbReference type="PANTHER" id="PTHR43289:SF6">
    <property type="entry name" value="SERINE_THREONINE-PROTEIN KINASE NEKL-3"/>
    <property type="match status" value="1"/>
</dbReference>
<evidence type="ECO:0000313" key="10">
    <source>
        <dbReference type="Proteomes" id="UP000069654"/>
    </source>
</evidence>
<keyword evidence="6 7" id="KW-0067">ATP-binding</keyword>
<evidence type="ECO:0000256" key="4">
    <source>
        <dbReference type="ARBA" id="ARBA00022741"/>
    </source>
</evidence>
<dbReference type="OMA" id="FEAPTRM"/>
<feature type="domain" description="Protein kinase" evidence="8">
    <location>
        <begin position="11"/>
        <end position="270"/>
    </location>
</feature>
<dbReference type="GO" id="GO:0005524">
    <property type="term" value="F:ATP binding"/>
    <property type="evidence" value="ECO:0007669"/>
    <property type="project" value="UniProtKB-UniRule"/>
</dbReference>
<accession>A0A124E846</accession>
<reference evidence="9 10" key="1">
    <citation type="journal article" date="2016" name="Genome Announc.">
        <title>Draft Genome Sequences of Five Rapidly Growing Mycobacterium Species, M. thermoresistibile, M. fortuitum subsp. acetamidolyticum, M. canariasense, M. brisbanense, and M. novocastrense.</title>
        <authorList>
            <person name="Katahira K."/>
            <person name="Ogura Y."/>
            <person name="Gotoh Y."/>
            <person name="Hayashi T."/>
        </authorList>
    </citation>
    <scope>NUCLEOTIDE SEQUENCE [LARGE SCALE GENOMIC DNA]</scope>
    <source>
        <strain evidence="9 10">JCM6362</strain>
    </source>
</reference>
<dbReference type="GO" id="GO:0004674">
    <property type="term" value="F:protein serine/threonine kinase activity"/>
    <property type="evidence" value="ECO:0007669"/>
    <property type="project" value="UniProtKB-KW"/>
</dbReference>
<dbReference type="InterPro" id="IPR011009">
    <property type="entry name" value="Kinase-like_dom_sf"/>
</dbReference>
<evidence type="ECO:0000256" key="2">
    <source>
        <dbReference type="ARBA" id="ARBA00022527"/>
    </source>
</evidence>
<dbReference type="STRING" id="1797.RMCT_1541"/>
<evidence type="ECO:0000259" key="8">
    <source>
        <dbReference type="PROSITE" id="PS50011"/>
    </source>
</evidence>
<dbReference type="SUPFAM" id="SSF56112">
    <property type="entry name" value="Protein kinase-like (PK-like)"/>
    <property type="match status" value="1"/>
</dbReference>
<comment type="caution">
    <text evidence="9">The sequence shown here is derived from an EMBL/GenBank/DDBJ whole genome shotgun (WGS) entry which is preliminary data.</text>
</comment>
<dbReference type="OrthoDB" id="5622056at2"/>
<keyword evidence="4 7" id="KW-0547">Nucleotide-binding</keyword>
<sequence length="275" mass="29821">MLRRGDRFENYVIDDELGRGGSAIVYRAREADGGRVVALKVLDPHHRSAADLERLRREYEFAARLDHPRVVTMYGAGPGWLAMELLAGGPVSNLPRLADRLTALADVAAALDHIHYRGVVHCDVKPANILSGEDFAGTGGVLTDFGVAHAVSEFIKPDAHTVSRRRVPVEASLAYTAPELFGGRPPSAASDEYALACTAVELVTGAPPFVATTRMALIDQHLHRPPPALSRRFEWVPRAFDSVLARALAKLPDARYPTCTEFITLVRDALGTGPT</sequence>
<keyword evidence="5 9" id="KW-0418">Kinase</keyword>
<dbReference type="CDD" id="cd14014">
    <property type="entry name" value="STKc_PknB_like"/>
    <property type="match status" value="1"/>
</dbReference>
<dbReference type="EC" id="2.7.11.1" evidence="1"/>
<dbReference type="Pfam" id="PF00069">
    <property type="entry name" value="Pkinase"/>
    <property type="match status" value="1"/>
</dbReference>
<organism evidence="9 10">
    <name type="scientific">Mycolicibacterium thermoresistibile</name>
    <name type="common">Mycobacterium thermoresistibile</name>
    <dbReference type="NCBI Taxonomy" id="1797"/>
    <lineage>
        <taxon>Bacteria</taxon>
        <taxon>Bacillati</taxon>
        <taxon>Actinomycetota</taxon>
        <taxon>Actinomycetes</taxon>
        <taxon>Mycobacteriales</taxon>
        <taxon>Mycobacteriaceae</taxon>
        <taxon>Mycolicibacterium</taxon>
    </lineage>
</organism>
<feature type="binding site" evidence="7">
    <location>
        <position position="40"/>
    </location>
    <ligand>
        <name>ATP</name>
        <dbReference type="ChEBI" id="CHEBI:30616"/>
    </ligand>
</feature>
<protein>
    <recommendedName>
        <fullName evidence="1">non-specific serine/threonine protein kinase</fullName>
        <ecNumber evidence="1">2.7.11.1</ecNumber>
    </recommendedName>
</protein>
<dbReference type="EMBL" id="BCTB01000009">
    <property type="protein sequence ID" value="GAT14571.1"/>
    <property type="molecule type" value="Genomic_DNA"/>
</dbReference>
<dbReference type="RefSeq" id="WP_003924095.1">
    <property type="nucleotide sequence ID" value="NZ_BCTB01000009.1"/>
</dbReference>
<dbReference type="PROSITE" id="PS50011">
    <property type="entry name" value="PROTEIN_KINASE_DOM"/>
    <property type="match status" value="1"/>
</dbReference>
<evidence type="ECO:0000256" key="1">
    <source>
        <dbReference type="ARBA" id="ARBA00012513"/>
    </source>
</evidence>
<dbReference type="PANTHER" id="PTHR43289">
    <property type="entry name" value="MITOGEN-ACTIVATED PROTEIN KINASE KINASE KINASE 20-RELATED"/>
    <property type="match status" value="1"/>
</dbReference>
<dbReference type="Proteomes" id="UP000069654">
    <property type="component" value="Unassembled WGS sequence"/>
</dbReference>
<reference evidence="10" key="2">
    <citation type="submission" date="2016-02" db="EMBL/GenBank/DDBJ databases">
        <title>Draft genome sequence of five rapidly growing Mycobacterium species.</title>
        <authorList>
            <person name="Katahira K."/>
            <person name="Gotou Y."/>
            <person name="Iida K."/>
            <person name="Ogura Y."/>
            <person name="Hayashi T."/>
        </authorList>
    </citation>
    <scope>NUCLEOTIDE SEQUENCE [LARGE SCALE GENOMIC DNA]</scope>
    <source>
        <strain evidence="10">JCM6362</strain>
    </source>
</reference>
<name>A0A124E846_MYCTH</name>
<proteinExistence type="predicted"/>
<dbReference type="AlphaFoldDB" id="A0A124E846"/>
<dbReference type="InterPro" id="IPR017441">
    <property type="entry name" value="Protein_kinase_ATP_BS"/>
</dbReference>
<dbReference type="Gene3D" id="3.30.200.20">
    <property type="entry name" value="Phosphorylase Kinase, domain 1"/>
    <property type="match status" value="1"/>
</dbReference>
<evidence type="ECO:0000313" key="9">
    <source>
        <dbReference type="EMBL" id="GAT14571.1"/>
    </source>
</evidence>
<dbReference type="PROSITE" id="PS00107">
    <property type="entry name" value="PROTEIN_KINASE_ATP"/>
    <property type="match status" value="1"/>
</dbReference>
<evidence type="ECO:0000256" key="3">
    <source>
        <dbReference type="ARBA" id="ARBA00022679"/>
    </source>
</evidence>
<dbReference type="SMART" id="SM00220">
    <property type="entry name" value="S_TKc"/>
    <property type="match status" value="1"/>
</dbReference>
<gene>
    <name evidence="9" type="ORF">RMCT_1541</name>
</gene>
<dbReference type="Gene3D" id="1.10.510.10">
    <property type="entry name" value="Transferase(Phosphotransferase) domain 1"/>
    <property type="match status" value="1"/>
</dbReference>
<evidence type="ECO:0000256" key="7">
    <source>
        <dbReference type="PROSITE-ProRule" id="PRU10141"/>
    </source>
</evidence>
<keyword evidence="3" id="KW-0808">Transferase</keyword>
<evidence type="ECO:0000256" key="5">
    <source>
        <dbReference type="ARBA" id="ARBA00022777"/>
    </source>
</evidence>
<evidence type="ECO:0000256" key="6">
    <source>
        <dbReference type="ARBA" id="ARBA00022840"/>
    </source>
</evidence>